<keyword evidence="3" id="KW-1185">Reference proteome</keyword>
<evidence type="ECO:0000256" key="1">
    <source>
        <dbReference type="SAM" id="SignalP"/>
    </source>
</evidence>
<dbReference type="Proteomes" id="UP000244867">
    <property type="component" value="Unassembled WGS sequence"/>
</dbReference>
<organism evidence="2 3">
    <name type="scientific">Nocardioides currus</name>
    <dbReference type="NCBI Taxonomy" id="2133958"/>
    <lineage>
        <taxon>Bacteria</taxon>
        <taxon>Bacillati</taxon>
        <taxon>Actinomycetota</taxon>
        <taxon>Actinomycetes</taxon>
        <taxon>Propionibacteriales</taxon>
        <taxon>Nocardioidaceae</taxon>
        <taxon>Nocardioides</taxon>
    </lineage>
</organism>
<evidence type="ECO:0000313" key="3">
    <source>
        <dbReference type="Proteomes" id="UP000244867"/>
    </source>
</evidence>
<dbReference type="Gene3D" id="3.40.50.1820">
    <property type="entry name" value="alpha/beta hydrolase"/>
    <property type="match status" value="1"/>
</dbReference>
<gene>
    <name evidence="2" type="ORF">C7S10_06250</name>
</gene>
<dbReference type="RefSeq" id="WP_108343561.1">
    <property type="nucleotide sequence ID" value="NZ_PYXZ01000002.1"/>
</dbReference>
<feature type="chain" id="PRO_5039500685" description="Alpha/beta hydrolase" evidence="1">
    <location>
        <begin position="26"/>
        <end position="274"/>
    </location>
</feature>
<proteinExistence type="predicted"/>
<dbReference type="PROSITE" id="PS51257">
    <property type="entry name" value="PROKAR_LIPOPROTEIN"/>
    <property type="match status" value="1"/>
</dbReference>
<dbReference type="InterPro" id="IPR029058">
    <property type="entry name" value="AB_hydrolase_fold"/>
</dbReference>
<evidence type="ECO:0000313" key="2">
    <source>
        <dbReference type="EMBL" id="PUA81670.1"/>
    </source>
</evidence>
<comment type="caution">
    <text evidence="2">The sequence shown here is derived from an EMBL/GenBank/DDBJ whole genome shotgun (WGS) entry which is preliminary data.</text>
</comment>
<keyword evidence="1" id="KW-0732">Signal</keyword>
<dbReference type="SUPFAM" id="SSF53474">
    <property type="entry name" value="alpha/beta-Hydrolases"/>
    <property type="match status" value="1"/>
</dbReference>
<protein>
    <recommendedName>
        <fullName evidence="4">Alpha/beta hydrolase</fullName>
    </recommendedName>
</protein>
<reference evidence="2 3" key="1">
    <citation type="submission" date="2018-03" db="EMBL/GenBank/DDBJ databases">
        <authorList>
            <person name="Keele B.F."/>
        </authorList>
    </citation>
    <scope>NUCLEOTIDE SEQUENCE [LARGE SCALE GENOMIC DNA]</scope>
    <source>
        <strain evidence="2 3">IB-3</strain>
    </source>
</reference>
<evidence type="ECO:0008006" key="4">
    <source>
        <dbReference type="Google" id="ProtNLM"/>
    </source>
</evidence>
<feature type="signal peptide" evidence="1">
    <location>
        <begin position="1"/>
        <end position="25"/>
    </location>
</feature>
<accession>A0A2R7YZ67</accession>
<sequence length="274" mass="27309">MKATGARRWVAPLTVLTLLALLALAGCSSDDPDAAEPTAGASAVDSEAAVDPEQAVRDECLSQVPPDAQIRPMTLEGATDGSLQALLFPSSGTRVALVLLPEVSGGVCGWGRFAAAAAGLGFSSVVVAPCLYGESTCSDAGDVDPLNEVAPAIEAARTELGAERVALVGTSMGGSLTVIAAAAGADADTWIDVSGPAAWEGTGLLGLAPDLPAGGLVVMARSDGDAAYASAQRLAKRSGARFLDGGSGHGYELLTDLDGKVSRVGRAVLAHAKG</sequence>
<dbReference type="OrthoDB" id="3787743at2"/>
<name>A0A2R7YZ67_9ACTN</name>
<dbReference type="AlphaFoldDB" id="A0A2R7YZ67"/>
<dbReference type="EMBL" id="PYXZ01000002">
    <property type="protein sequence ID" value="PUA81670.1"/>
    <property type="molecule type" value="Genomic_DNA"/>
</dbReference>